<keyword evidence="1" id="KW-1185">Reference proteome</keyword>
<evidence type="ECO:0000313" key="2">
    <source>
        <dbReference type="RefSeq" id="XP_018085243.1"/>
    </source>
</evidence>
<dbReference type="AlphaFoldDB" id="A0A1L8F728"/>
<reference evidence="2" key="1">
    <citation type="submission" date="2025-08" db="UniProtKB">
        <authorList>
            <consortium name="RefSeq"/>
        </authorList>
    </citation>
    <scope>IDENTIFICATION</scope>
    <source>
        <strain evidence="2">J_2021</strain>
        <tissue evidence="2">Erythrocytes</tissue>
    </source>
</reference>
<dbReference type="RefSeq" id="XP_018085243.1">
    <property type="nucleotide sequence ID" value="XM_018229754.2"/>
</dbReference>
<dbReference type="Bgee" id="108698338">
    <property type="expression patterns" value="Expressed in egg cell and 5 other cell types or tissues"/>
</dbReference>
<dbReference type="GeneID" id="108698338"/>
<dbReference type="Proteomes" id="UP000186698">
    <property type="component" value="Chromosome 8L"/>
</dbReference>
<organism evidence="1 2">
    <name type="scientific">Xenopus laevis</name>
    <name type="common">African clawed frog</name>
    <dbReference type="NCBI Taxonomy" id="8355"/>
    <lineage>
        <taxon>Eukaryota</taxon>
        <taxon>Metazoa</taxon>
        <taxon>Chordata</taxon>
        <taxon>Craniata</taxon>
        <taxon>Vertebrata</taxon>
        <taxon>Euteleostomi</taxon>
        <taxon>Amphibia</taxon>
        <taxon>Batrachia</taxon>
        <taxon>Anura</taxon>
        <taxon>Pipoidea</taxon>
        <taxon>Pipidae</taxon>
        <taxon>Xenopodinae</taxon>
        <taxon>Xenopus</taxon>
        <taxon>Xenopus</taxon>
    </lineage>
</organism>
<protein>
    <submittedName>
        <fullName evidence="2">Uncharacterized protein LOC108698338</fullName>
    </submittedName>
</protein>
<dbReference type="KEGG" id="xla:108698338"/>
<evidence type="ECO:0000313" key="1">
    <source>
        <dbReference type="Proteomes" id="UP000186698"/>
    </source>
</evidence>
<dbReference type="PaxDb" id="8355-A0A1L8F728"/>
<name>A0A1L8F728_XENLA</name>
<sequence length="974" mass="107136">MADVVETSPQPSLFAPTEAIPDETPELVSCIFKQVTSTPFTFTGRANCELTPINNMKSKCNFLESKRSQDLQHMESPMQYRSFFLAECEEIARQLQSKEPEECNRSKRKIEALDISTIEAEPPPFLCTPKSTLDDTKSSAKKRRLDLLEYSSKGKFNHYVPYCESPIPICLLSKSKESIPVTWMGNDQYKPNESPLLKETLDTNQAYPKLTTNERKNMPLISIKELEFESSNKCITLDGEDIQFKNSCYFAYRTQQTLLQTPEIKTYGAARCEGITIGLNSKHTGRQKKDMVGKDRHPIPYDRSPLKVKIAFELTKTFSPLEGRNVKEGPSILGVSLLDLEKMNMEEHDGTCKKDTSVSKDGVSESDVLLNTTVSIEKQEQQRPEEKRAASNIKFIEKSHMLNKPFERNKNIMNENPNLKMCAILNNTVTFTDHLGMDTSSSKTLSISHNKLRSLNSCAVDIRPNVIQFMPASLCGNTTKNIMDTKATKENVAAHDTVLIDDGRAAKVQFSTVVSINTTQDIVPMQNKIAPNNSAQGMKKWTTGSKIALNTTHDIVLKHPVITTSNGFQENISSFNNAPAGNAAKTTQSTCNDIDAANATQDIISNHCKVSKSSPSQGIVSVHDGTNALNITRDVVTSHNVFHQPTLTFGMETGRTKPSVLSKLRTARSKAAVRHKRPKEMKSNGYTMAGRIVLPKNGVYASSSKELINDTEPVEHCRTIKEPEIIQDESIFFDGSSPLITSTPMPGLCNHRFIKKSFEDSKKDNTKLPSSVLGVQKSTLVDNSENKPVLINIGLQGRTASHCSLVPRFSKNSILPKSVKAFRKPQPPSNSLAISAQAPVIASKVERSPEKQVSTQKEIVVSSKKLIQNVPETSKVDAPPSQTTESCFRTPSIAAAKTSGIKMSKLPLGSSLVKPSSRLCPPSSGKFSFGASSSSTALQKAAFGFRISDRPTASTGIPIRNHGLVSNGVGRGVE</sequence>
<proteinExistence type="predicted"/>
<dbReference type="OMA" id="GRANCEL"/>
<gene>
    <name evidence="2" type="primary">LOC108698338</name>
</gene>
<dbReference type="OrthoDB" id="9903404at2759"/>
<accession>A0A1L8F728</accession>